<dbReference type="GO" id="GO:0003824">
    <property type="term" value="F:catalytic activity"/>
    <property type="evidence" value="ECO:0007669"/>
    <property type="project" value="InterPro"/>
</dbReference>
<gene>
    <name evidence="2" type="ORF">AQPE_3767</name>
</gene>
<dbReference type="SUPFAM" id="SSF56219">
    <property type="entry name" value="DNase I-like"/>
    <property type="match status" value="1"/>
</dbReference>
<keyword evidence="3" id="KW-1185">Reference proteome</keyword>
<dbReference type="KEGG" id="anf:AQPE_3767"/>
<dbReference type="EMBL" id="AP018694">
    <property type="protein sequence ID" value="BBE19581.1"/>
    <property type="molecule type" value="Genomic_DNA"/>
</dbReference>
<dbReference type="RefSeq" id="WP_318347812.1">
    <property type="nucleotide sequence ID" value="NZ_AP018694.1"/>
</dbReference>
<dbReference type="PANTHER" id="PTHR42834">
    <property type="entry name" value="ENDONUCLEASE/EXONUCLEASE/PHOSPHATASE FAMILY PROTEIN (AFU_ORTHOLOGUE AFUA_3G09210)"/>
    <property type="match status" value="1"/>
</dbReference>
<evidence type="ECO:0000313" key="2">
    <source>
        <dbReference type="EMBL" id="BBE19581.1"/>
    </source>
</evidence>
<proteinExistence type="predicted"/>
<feature type="domain" description="Endonuclease/exonuclease/phosphatase" evidence="1">
    <location>
        <begin position="30"/>
        <end position="335"/>
    </location>
</feature>
<dbReference type="AlphaFoldDB" id="A0A5K7SDA1"/>
<evidence type="ECO:0000313" key="3">
    <source>
        <dbReference type="Proteomes" id="UP001193389"/>
    </source>
</evidence>
<dbReference type="Pfam" id="PF19580">
    <property type="entry name" value="Exo_endo_phos_3"/>
    <property type="match status" value="1"/>
</dbReference>
<dbReference type="Proteomes" id="UP001193389">
    <property type="component" value="Chromosome"/>
</dbReference>
<dbReference type="InterPro" id="IPR036691">
    <property type="entry name" value="Endo/exonu/phosph_ase_sf"/>
</dbReference>
<sequence length="338" mass="37977">MKVKIGILVISGVVLFSCTSVKKSLRQEYTVVSYNVENLFDTVDDPKIPDEEFLPASEKKWDNEKYQKKLTDIAEVISEVNQKELPEVVGLVEVENQTVLDDLINVGKLKGRKYAIIHEESPDYRGIDVALIYRKDAFKEIKHEVLPVIFPDDPEFKTRDILYVTGKMRNKTVHVFVNHWPSRIGGEDKTEPKRVLAASVLKKRVDQILVQDPKARIIIMGDMNDEPANKSLQETLGAVAPGSGAALVNLMMPDDVAGKGTYFYSGNWNMLDNLVVSETVLKGKGMTVEGGKGNIFSNDWMIYTNKNGDKTPNRSYVGNKYVGGVSDHFPVYFKMIVK</sequence>
<dbReference type="PANTHER" id="PTHR42834:SF1">
    <property type="entry name" value="ENDONUCLEASE_EXONUCLEASE_PHOSPHATASE FAMILY PROTEIN (AFU_ORTHOLOGUE AFUA_3G09210)"/>
    <property type="match status" value="1"/>
</dbReference>
<dbReference type="Gene3D" id="3.60.10.10">
    <property type="entry name" value="Endonuclease/exonuclease/phosphatase"/>
    <property type="match status" value="1"/>
</dbReference>
<evidence type="ECO:0000259" key="1">
    <source>
        <dbReference type="Pfam" id="PF19580"/>
    </source>
</evidence>
<accession>A0A5K7SDA1</accession>
<name>A0A5K7SDA1_9BACT</name>
<protein>
    <recommendedName>
        <fullName evidence="1">Endonuclease/exonuclease/phosphatase domain-containing protein</fullName>
    </recommendedName>
</protein>
<dbReference type="PROSITE" id="PS51257">
    <property type="entry name" value="PROKAR_LIPOPROTEIN"/>
    <property type="match status" value="1"/>
</dbReference>
<organism evidence="2 3">
    <name type="scientific">Aquipluma nitroreducens</name>
    <dbReference type="NCBI Taxonomy" id="2010828"/>
    <lineage>
        <taxon>Bacteria</taxon>
        <taxon>Pseudomonadati</taxon>
        <taxon>Bacteroidota</taxon>
        <taxon>Bacteroidia</taxon>
        <taxon>Marinilabiliales</taxon>
        <taxon>Prolixibacteraceae</taxon>
        <taxon>Aquipluma</taxon>
    </lineage>
</organism>
<reference evidence="2" key="1">
    <citation type="journal article" date="2020" name="Int. J. Syst. Evol. Microbiol.">
        <title>Aquipluma nitroreducens gen. nov. sp. nov., a novel facultatively anaerobic bacterium isolated from a freshwater lake.</title>
        <authorList>
            <person name="Watanabe M."/>
            <person name="Kojima H."/>
            <person name="Fukui M."/>
        </authorList>
    </citation>
    <scope>NUCLEOTIDE SEQUENCE</scope>
    <source>
        <strain evidence="2">MeG22</strain>
    </source>
</reference>
<dbReference type="InterPro" id="IPR005135">
    <property type="entry name" value="Endo/exonuclease/phosphatase"/>
</dbReference>